<evidence type="ECO:0000256" key="1">
    <source>
        <dbReference type="SAM" id="MobiDB-lite"/>
    </source>
</evidence>
<gene>
    <name evidence="2" type="ORF">Gotri_024178</name>
</gene>
<sequence length="328" mass="36907">QEDNEYLDALFKGPWTIFGHYLTVWRWTPAFLTNQVQPQNFMASIRLLGLPEGMYTKSLLRFIGSVVGSVAKIDQNIDNNVRGKFIWLVVYMDLEKPLCGRFGHNRENCPHKTGQGSASEVEVNQQLNRGLRMQRRVEKEEFEPWMLVERKQRRKSRSTRGRNGITDGGVIGGSRFGVLNGNYRGEFWKQSNDLNGNNGSRILGKVYLGIDEPVKNARIVEAPNKTRRKKKGTSKAKGKRDVTANGPKSNLNTLKPSKKWRTHYCHSISISKPASFTGGDSLSLPIALVIDDILQGLSNEVGDEIAMVDVLGKEIEEEDETIVDVEST</sequence>
<accession>A0A7J9DLD0</accession>
<protein>
    <recommendedName>
        <fullName evidence="4">DUF4283 domain-containing protein</fullName>
    </recommendedName>
</protein>
<evidence type="ECO:0000313" key="3">
    <source>
        <dbReference type="Proteomes" id="UP000593568"/>
    </source>
</evidence>
<feature type="compositionally biased region" description="Polar residues" evidence="1">
    <location>
        <begin position="246"/>
        <end position="255"/>
    </location>
</feature>
<dbReference type="PANTHER" id="PTHR31286:SF99">
    <property type="entry name" value="DUF4283 DOMAIN-CONTAINING PROTEIN"/>
    <property type="match status" value="1"/>
</dbReference>
<proteinExistence type="predicted"/>
<dbReference type="EMBL" id="JABEZW010000003">
    <property type="protein sequence ID" value="MBA0761550.1"/>
    <property type="molecule type" value="Genomic_DNA"/>
</dbReference>
<keyword evidence="3" id="KW-1185">Reference proteome</keyword>
<feature type="non-terminal residue" evidence="2">
    <location>
        <position position="328"/>
    </location>
</feature>
<feature type="compositionally biased region" description="Basic residues" evidence="1">
    <location>
        <begin position="225"/>
        <end position="238"/>
    </location>
</feature>
<dbReference type="AlphaFoldDB" id="A0A7J9DLD0"/>
<dbReference type="Proteomes" id="UP000593568">
    <property type="component" value="Unassembled WGS sequence"/>
</dbReference>
<comment type="caution">
    <text evidence="2">The sequence shown here is derived from an EMBL/GenBank/DDBJ whole genome shotgun (WGS) entry which is preliminary data.</text>
</comment>
<evidence type="ECO:0000313" key="2">
    <source>
        <dbReference type="EMBL" id="MBA0761550.1"/>
    </source>
</evidence>
<reference evidence="2 3" key="1">
    <citation type="journal article" date="2019" name="Genome Biol. Evol.">
        <title>Insights into the evolution of the New World diploid cottons (Gossypium, subgenus Houzingenia) based on genome sequencing.</title>
        <authorList>
            <person name="Grover C.E."/>
            <person name="Arick M.A. 2nd"/>
            <person name="Thrash A."/>
            <person name="Conover J.L."/>
            <person name="Sanders W.S."/>
            <person name="Peterson D.G."/>
            <person name="Frelichowski J.E."/>
            <person name="Scheffler J.A."/>
            <person name="Scheffler B.E."/>
            <person name="Wendel J.F."/>
        </authorList>
    </citation>
    <scope>NUCLEOTIDE SEQUENCE [LARGE SCALE GENOMIC DNA]</scope>
    <source>
        <strain evidence="2">8</strain>
        <tissue evidence="2">Leaf</tissue>
    </source>
</reference>
<organism evidence="2 3">
    <name type="scientific">Gossypium trilobum</name>
    <dbReference type="NCBI Taxonomy" id="34281"/>
    <lineage>
        <taxon>Eukaryota</taxon>
        <taxon>Viridiplantae</taxon>
        <taxon>Streptophyta</taxon>
        <taxon>Embryophyta</taxon>
        <taxon>Tracheophyta</taxon>
        <taxon>Spermatophyta</taxon>
        <taxon>Magnoliopsida</taxon>
        <taxon>eudicotyledons</taxon>
        <taxon>Gunneridae</taxon>
        <taxon>Pentapetalae</taxon>
        <taxon>rosids</taxon>
        <taxon>malvids</taxon>
        <taxon>Malvales</taxon>
        <taxon>Malvaceae</taxon>
        <taxon>Malvoideae</taxon>
        <taxon>Gossypium</taxon>
    </lineage>
</organism>
<name>A0A7J9DLD0_9ROSI</name>
<evidence type="ECO:0008006" key="4">
    <source>
        <dbReference type="Google" id="ProtNLM"/>
    </source>
</evidence>
<dbReference type="PANTHER" id="PTHR31286">
    <property type="entry name" value="GLYCINE-RICH CELL WALL STRUCTURAL PROTEIN 1.8-LIKE"/>
    <property type="match status" value="1"/>
</dbReference>
<feature type="region of interest" description="Disordered" evidence="1">
    <location>
        <begin position="222"/>
        <end position="255"/>
    </location>
</feature>
<dbReference type="InterPro" id="IPR040256">
    <property type="entry name" value="At4g02000-like"/>
</dbReference>